<dbReference type="EMBL" id="JBHLTM010000016">
    <property type="protein sequence ID" value="MFC0683875.1"/>
    <property type="molecule type" value="Genomic_DNA"/>
</dbReference>
<proteinExistence type="predicted"/>
<evidence type="ECO:0000256" key="1">
    <source>
        <dbReference type="SAM" id="SignalP"/>
    </source>
</evidence>
<name>A0ABV6S3S2_9SPHN</name>
<feature type="signal peptide" evidence="1">
    <location>
        <begin position="1"/>
        <end position="24"/>
    </location>
</feature>
<dbReference type="Proteomes" id="UP001589858">
    <property type="component" value="Unassembled WGS sequence"/>
</dbReference>
<reference evidence="2 3" key="1">
    <citation type="submission" date="2024-09" db="EMBL/GenBank/DDBJ databases">
        <authorList>
            <person name="Sun Q."/>
            <person name="Mori K."/>
        </authorList>
    </citation>
    <scope>NUCLEOTIDE SEQUENCE [LARGE SCALE GENOMIC DNA]</scope>
    <source>
        <strain evidence="2 3">CICC 11035S</strain>
    </source>
</reference>
<evidence type="ECO:0000313" key="3">
    <source>
        <dbReference type="Proteomes" id="UP001589858"/>
    </source>
</evidence>
<gene>
    <name evidence="2" type="ORF">ACFFF8_04645</name>
</gene>
<comment type="caution">
    <text evidence="2">The sequence shown here is derived from an EMBL/GenBank/DDBJ whole genome shotgun (WGS) entry which is preliminary data.</text>
</comment>
<accession>A0ABV6S3S2</accession>
<protein>
    <submittedName>
        <fullName evidence="2">Uncharacterized protein</fullName>
    </submittedName>
</protein>
<organism evidence="2 3">
    <name type="scientific">Novosphingobium clariflavum</name>
    <dbReference type="NCBI Taxonomy" id="2029884"/>
    <lineage>
        <taxon>Bacteria</taxon>
        <taxon>Pseudomonadati</taxon>
        <taxon>Pseudomonadota</taxon>
        <taxon>Alphaproteobacteria</taxon>
        <taxon>Sphingomonadales</taxon>
        <taxon>Sphingomonadaceae</taxon>
        <taxon>Novosphingobium</taxon>
    </lineage>
</organism>
<keyword evidence="3" id="KW-1185">Reference proteome</keyword>
<keyword evidence="1" id="KW-0732">Signal</keyword>
<dbReference type="RefSeq" id="WP_267220223.1">
    <property type="nucleotide sequence ID" value="NZ_JAPCWC010000006.1"/>
</dbReference>
<feature type="chain" id="PRO_5045926467" evidence="1">
    <location>
        <begin position="25"/>
        <end position="187"/>
    </location>
</feature>
<sequence>MTVHRKTLILAAMLLGTAPSVAQAETACLTRPEAQAMFTYALPQVISGTAKRCEQVLPSDSYLRTHGSELAARYASQKGRSWPEAKAAFLKLSQGRSSDVAKFARNLPDESLRPLVDITVEGLVSQHLPLKSCDRIDLAVDLLAPLPPENTAGLIALIVEMTAKAKDVAPADVADKAKIAGLTLCKD</sequence>
<evidence type="ECO:0000313" key="2">
    <source>
        <dbReference type="EMBL" id="MFC0683875.1"/>
    </source>
</evidence>